<dbReference type="SUPFAM" id="SSF111369">
    <property type="entry name" value="HlyD-like secretion proteins"/>
    <property type="match status" value="1"/>
</dbReference>
<dbReference type="InterPro" id="IPR058792">
    <property type="entry name" value="Beta-barrel_RND_2"/>
</dbReference>
<dbReference type="Pfam" id="PF25973">
    <property type="entry name" value="BSH_CzcB"/>
    <property type="match status" value="1"/>
</dbReference>
<protein>
    <submittedName>
        <fullName evidence="4">MexH family multidrug efflux RND transporter periplasmic adaptor subunit</fullName>
    </submittedName>
</protein>
<feature type="domain" description="CzcB-like barrel-sandwich hybrid" evidence="3">
    <location>
        <begin position="46"/>
        <end position="172"/>
    </location>
</feature>
<reference evidence="4 5" key="1">
    <citation type="journal article" date="2014" name="Int. J. Syst. Evol. Microbiol.">
        <title>Complete genome sequence of Corynebacterium casei LMG S-19264T (=DSM 44701T), isolated from a smear-ripened cheese.</title>
        <authorList>
            <consortium name="US DOE Joint Genome Institute (JGI-PGF)"/>
            <person name="Walter F."/>
            <person name="Albersmeier A."/>
            <person name="Kalinowski J."/>
            <person name="Ruckert C."/>
        </authorList>
    </citation>
    <scope>NUCLEOTIDE SEQUENCE [LARGE SCALE GENOMIC DNA]</scope>
    <source>
        <strain evidence="4 5">NBRC 110095</strain>
    </source>
</reference>
<evidence type="ECO:0000313" key="5">
    <source>
        <dbReference type="Proteomes" id="UP001156870"/>
    </source>
</evidence>
<dbReference type="GO" id="GO:0015562">
    <property type="term" value="F:efflux transmembrane transporter activity"/>
    <property type="evidence" value="ECO:0007669"/>
    <property type="project" value="TreeGrafter"/>
</dbReference>
<dbReference type="NCBIfam" id="TIGR01730">
    <property type="entry name" value="RND_mfp"/>
    <property type="match status" value="1"/>
</dbReference>
<dbReference type="AlphaFoldDB" id="A0AA37T6Q7"/>
<name>A0AA37T6Q7_9GAMM</name>
<keyword evidence="5" id="KW-1185">Reference proteome</keyword>
<sequence>MAISLPALAQFKGNSKPTLVTTERIVIERYQDKTEALGTLIANEAVDITVNVTETISAIEFEDGAHVQRGDVLVRLTSAEEDAALLEAQTTAREAEQQLRRLIPLVKSGTATQSALDEQQRNYDAAKARLIAAQSRLQDFVIRAPFSGTIGLRNISVGALVQPGDVITTLTDSRQVKLDFNVPEVMLGDLSVGLPVIAHSRAYRETQFSGKVMSIDNQIDPVTRSLTVRAILPNEDRRLKPGMLMTLTIFHSEREAIFVSEESIIPQGYDNFVYVAKETDTGWIAEKRKVELGVRRHGSVEVVNGLIPGESVVSHGTIKVAPGGAIDPQPLSTLSATSVTG</sequence>
<evidence type="ECO:0000259" key="3">
    <source>
        <dbReference type="Pfam" id="PF25973"/>
    </source>
</evidence>
<evidence type="ECO:0000313" key="4">
    <source>
        <dbReference type="EMBL" id="GLS26761.1"/>
    </source>
</evidence>
<dbReference type="Gene3D" id="2.40.50.100">
    <property type="match status" value="1"/>
</dbReference>
<evidence type="ECO:0000256" key="1">
    <source>
        <dbReference type="ARBA" id="ARBA00009477"/>
    </source>
</evidence>
<comment type="caution">
    <text evidence="4">The sequence shown here is derived from an EMBL/GenBank/DDBJ whole genome shotgun (WGS) entry which is preliminary data.</text>
</comment>
<dbReference type="Pfam" id="PF25954">
    <property type="entry name" value="Beta-barrel_RND_2"/>
    <property type="match status" value="1"/>
</dbReference>
<gene>
    <name evidence="4" type="ORF">GCM10007877_24800</name>
</gene>
<comment type="similarity">
    <text evidence="1">Belongs to the membrane fusion protein (MFP) (TC 8.A.1) family.</text>
</comment>
<dbReference type="Gene3D" id="1.10.287.470">
    <property type="entry name" value="Helix hairpin bin"/>
    <property type="match status" value="1"/>
</dbReference>
<dbReference type="Proteomes" id="UP001156870">
    <property type="component" value="Unassembled WGS sequence"/>
</dbReference>
<evidence type="ECO:0000259" key="2">
    <source>
        <dbReference type="Pfam" id="PF25954"/>
    </source>
</evidence>
<dbReference type="PANTHER" id="PTHR30469">
    <property type="entry name" value="MULTIDRUG RESISTANCE PROTEIN MDTA"/>
    <property type="match status" value="1"/>
</dbReference>
<proteinExistence type="inferred from homology"/>
<accession>A0AA37T6Q7</accession>
<dbReference type="FunFam" id="2.40.30.170:FF:000010">
    <property type="entry name" value="Efflux RND transporter periplasmic adaptor subunit"/>
    <property type="match status" value="1"/>
</dbReference>
<dbReference type="GO" id="GO:1990281">
    <property type="term" value="C:efflux pump complex"/>
    <property type="evidence" value="ECO:0007669"/>
    <property type="project" value="TreeGrafter"/>
</dbReference>
<dbReference type="Gene3D" id="2.40.420.20">
    <property type="match status" value="1"/>
</dbReference>
<dbReference type="PANTHER" id="PTHR30469:SF16">
    <property type="entry name" value="HAE1 FAMILY EFFLUX PUMP MFP COMPONENT"/>
    <property type="match status" value="1"/>
</dbReference>
<feature type="domain" description="CusB-like beta-barrel" evidence="2">
    <location>
        <begin position="178"/>
        <end position="249"/>
    </location>
</feature>
<dbReference type="InterPro" id="IPR058647">
    <property type="entry name" value="BSH_CzcB-like"/>
</dbReference>
<dbReference type="Gene3D" id="2.40.30.170">
    <property type="match status" value="1"/>
</dbReference>
<organism evidence="4 5">
    <name type="scientific">Marinibactrum halimedae</name>
    <dbReference type="NCBI Taxonomy" id="1444977"/>
    <lineage>
        <taxon>Bacteria</taxon>
        <taxon>Pseudomonadati</taxon>
        <taxon>Pseudomonadota</taxon>
        <taxon>Gammaproteobacteria</taxon>
        <taxon>Cellvibrionales</taxon>
        <taxon>Cellvibrionaceae</taxon>
        <taxon>Marinibactrum</taxon>
    </lineage>
</organism>
<dbReference type="InterPro" id="IPR006143">
    <property type="entry name" value="RND_pump_MFP"/>
</dbReference>
<dbReference type="EMBL" id="BSPD01000061">
    <property type="protein sequence ID" value="GLS26761.1"/>
    <property type="molecule type" value="Genomic_DNA"/>
</dbReference>